<name>A0ABQ5U620_9PROT</name>
<dbReference type="NCBIfam" id="TIGR01414">
    <property type="entry name" value="autotrans_barl"/>
    <property type="match status" value="1"/>
</dbReference>
<dbReference type="InterPro" id="IPR005546">
    <property type="entry name" value="Autotransporte_beta"/>
</dbReference>
<reference evidence="2" key="2">
    <citation type="submission" date="2023-01" db="EMBL/GenBank/DDBJ databases">
        <title>Draft genome sequence of Sneathiella chinensis strain NBRC 103408.</title>
        <authorList>
            <person name="Sun Q."/>
            <person name="Mori K."/>
        </authorList>
    </citation>
    <scope>NUCLEOTIDE SEQUENCE</scope>
    <source>
        <strain evidence="2">NBRC 103408</strain>
    </source>
</reference>
<keyword evidence="3" id="KW-1185">Reference proteome</keyword>
<gene>
    <name evidence="2" type="ORF">GCM10007924_24520</name>
</gene>
<dbReference type="PROSITE" id="PS51208">
    <property type="entry name" value="AUTOTRANSPORTER"/>
    <property type="match status" value="1"/>
</dbReference>
<dbReference type="InterPro" id="IPR036709">
    <property type="entry name" value="Autotransporte_beta_dom_sf"/>
</dbReference>
<accession>A0ABQ5U620</accession>
<evidence type="ECO:0000313" key="2">
    <source>
        <dbReference type="EMBL" id="GLQ07231.1"/>
    </source>
</evidence>
<comment type="caution">
    <text evidence="2">The sequence shown here is derived from an EMBL/GenBank/DDBJ whole genome shotgun (WGS) entry which is preliminary data.</text>
</comment>
<evidence type="ECO:0000313" key="3">
    <source>
        <dbReference type="Proteomes" id="UP001161409"/>
    </source>
</evidence>
<dbReference type="Pfam" id="PF03797">
    <property type="entry name" value="Autotransporter"/>
    <property type="match status" value="1"/>
</dbReference>
<dbReference type="RefSeq" id="WP_169561289.1">
    <property type="nucleotide sequence ID" value="NZ_BSNF01000008.1"/>
</dbReference>
<dbReference type="SMART" id="SM00869">
    <property type="entry name" value="Autotransporter"/>
    <property type="match status" value="1"/>
</dbReference>
<evidence type="ECO:0000259" key="1">
    <source>
        <dbReference type="PROSITE" id="PS51208"/>
    </source>
</evidence>
<dbReference type="EMBL" id="BSNF01000008">
    <property type="protein sequence ID" value="GLQ07231.1"/>
    <property type="molecule type" value="Genomic_DNA"/>
</dbReference>
<feature type="domain" description="Autotransporter" evidence="1">
    <location>
        <begin position="780"/>
        <end position="1058"/>
    </location>
</feature>
<dbReference type="SUPFAM" id="SSF103515">
    <property type="entry name" value="Autotransporter"/>
    <property type="match status" value="1"/>
</dbReference>
<dbReference type="Proteomes" id="UP001161409">
    <property type="component" value="Unassembled WGS sequence"/>
</dbReference>
<organism evidence="2 3">
    <name type="scientific">Sneathiella chinensis</name>
    <dbReference type="NCBI Taxonomy" id="349750"/>
    <lineage>
        <taxon>Bacteria</taxon>
        <taxon>Pseudomonadati</taxon>
        <taxon>Pseudomonadota</taxon>
        <taxon>Alphaproteobacteria</taxon>
        <taxon>Sneathiellales</taxon>
        <taxon>Sneathiellaceae</taxon>
        <taxon>Sneathiella</taxon>
    </lineage>
</organism>
<proteinExistence type="predicted"/>
<reference evidence="2" key="1">
    <citation type="journal article" date="2014" name="Int. J. Syst. Evol. Microbiol.">
        <title>Complete genome of a new Firmicutes species belonging to the dominant human colonic microbiota ('Ruminococcus bicirculans') reveals two chromosomes and a selective capacity to utilize plant glucans.</title>
        <authorList>
            <consortium name="NISC Comparative Sequencing Program"/>
            <person name="Wegmann U."/>
            <person name="Louis P."/>
            <person name="Goesmann A."/>
            <person name="Henrissat B."/>
            <person name="Duncan S.H."/>
            <person name="Flint H.J."/>
        </authorList>
    </citation>
    <scope>NUCLEOTIDE SEQUENCE</scope>
    <source>
        <strain evidence="2">NBRC 103408</strain>
    </source>
</reference>
<sequence length="1058" mass="110093">MNSAFYKKKNKQFRENCAFSTIRRTAKSSSSFAVLLMAAAVASLAPGDATADSCPTPTTILGTSSTDTCTLTTGESVLITEDGKIVTSGTDDGIVFVDGADRIENRGTIHSADKGIYGHTIVLTGDLINSGLIQSDSDHALHFYLSDIQGDINNSGTIDAVERGIYGFQSSLSNIFNSGLITSDTNHGIYVNVTDVRGDIINSGTIDVAINGIHAKDSQLTGLIENTGTIEALSNGIYLLRSDITGGVTNTGDLLTGANGIYLEESTAGGSVTSSGTIDADSDGFYIKNATIKGDLINTGSITAYNEGYDIDRQSTIEGKVANEGSIIAEDGQGIEVDEDSHVHQGLFNTGTIQANEDGIAVSTNSIVDKGLHNSGTIRSVATGVPGLQHNAIRIYANGQVNGGVHNSGTLQGDMIGVALETGGTIAGDLVNTGTIEGQTIGVSIDAGGNITGKLVNRGTIQGGIAAVQFEPASYLGNPATTTPIEVDGSDARFIGDVFAPDAGMILKTGTDHAMESAYYLKSLTVEEGATFTPDNATSTFAGNIHPTIMAAEGFDLASSLNISGGLNNAGTVVIKAGPTIRLHGGYTQSGVFQVQIRSASDHGQLAISGAADLGPTMKIDVDVTADNSLSVGEGIDDILVADGGITGADAFSITDNSALLDFTPAKDGNTIDLVVEKGLSVEEAITNEGNTPGEGAAQVVDDLIDEFIENGTTGNAEVDQVLNTLGSLATQKEVSDAIRQVLPLHAASQPQVVIGSIRKTGRIIQARQEGQLGHSSGDSPISSEHAWVKPFGSWTDQSDRNGVSGFSANSYGLSLGADAMIGERSRLGVAFSYTNSNVNSNSTVARQKSDMDSYHLAVYGSYSLTGATQLNLQADAGLHDNEGTRQIDFMGQAAKADYNSWSGHLGAGVAHRLEVAEGTTFTPGIRADYIHIYDQSYRENGAGALNLHVDSTHTQEFLLTAEGKVVHDLTDRVSLTANAGVSYDLINDQASITSAFAGAPTASFTTEGLDPSPWIGHGGLGVSAKLTDTMTLSVNYDIELREDFNNQSASAKLRWAF</sequence>
<protein>
    <recommendedName>
        <fullName evidence="1">Autotransporter domain-containing protein</fullName>
    </recommendedName>
</protein>
<dbReference type="Gene3D" id="2.40.128.130">
    <property type="entry name" value="Autotransporter beta-domain"/>
    <property type="match status" value="1"/>
</dbReference>
<dbReference type="InterPro" id="IPR006315">
    <property type="entry name" value="OM_autotransptr_brl_dom"/>
</dbReference>